<dbReference type="InterPro" id="IPR029569">
    <property type="entry name" value="CALHM"/>
</dbReference>
<evidence type="ECO:0000313" key="11">
    <source>
        <dbReference type="Proteomes" id="UP000225706"/>
    </source>
</evidence>
<keyword evidence="5 9" id="KW-1133">Transmembrane helix</keyword>
<name>A0A2B4SKU3_STYPI</name>
<accession>A0A2B4SKU3</accession>
<protein>
    <submittedName>
        <fullName evidence="10">Protein FAM26E</fullName>
    </submittedName>
</protein>
<dbReference type="PANTHER" id="PTHR32261:SF1">
    <property type="entry name" value="CALCIUM HOMEOSTASIS MODULATOR PROTEIN"/>
    <property type="match status" value="1"/>
</dbReference>
<dbReference type="GO" id="GO:0005886">
    <property type="term" value="C:plasma membrane"/>
    <property type="evidence" value="ECO:0007669"/>
    <property type="project" value="TreeGrafter"/>
</dbReference>
<organism evidence="10 11">
    <name type="scientific">Stylophora pistillata</name>
    <name type="common">Smooth cauliflower coral</name>
    <dbReference type="NCBI Taxonomy" id="50429"/>
    <lineage>
        <taxon>Eukaryota</taxon>
        <taxon>Metazoa</taxon>
        <taxon>Cnidaria</taxon>
        <taxon>Anthozoa</taxon>
        <taxon>Hexacorallia</taxon>
        <taxon>Scleractinia</taxon>
        <taxon>Astrocoeniina</taxon>
        <taxon>Pocilloporidae</taxon>
        <taxon>Stylophora</taxon>
    </lineage>
</organism>
<comment type="similarity">
    <text evidence="2">Belongs to the CALHM family.</text>
</comment>
<evidence type="ECO:0000256" key="7">
    <source>
        <dbReference type="ARBA" id="ARBA00023136"/>
    </source>
</evidence>
<comment type="subcellular location">
    <subcellularLocation>
        <location evidence="1">Membrane</location>
        <topology evidence="1">Multi-pass membrane protein</topology>
    </subcellularLocation>
</comment>
<evidence type="ECO:0000256" key="9">
    <source>
        <dbReference type="SAM" id="Phobius"/>
    </source>
</evidence>
<keyword evidence="8" id="KW-0407">Ion channel</keyword>
<keyword evidence="3" id="KW-0813">Transport</keyword>
<dbReference type="Pfam" id="PF14798">
    <property type="entry name" value="Ca_hom_mod"/>
    <property type="match status" value="1"/>
</dbReference>
<dbReference type="GO" id="GO:1904669">
    <property type="term" value="P:ATP export"/>
    <property type="evidence" value="ECO:0007669"/>
    <property type="project" value="UniProtKB-ARBA"/>
</dbReference>
<evidence type="ECO:0000256" key="5">
    <source>
        <dbReference type="ARBA" id="ARBA00022989"/>
    </source>
</evidence>
<feature type="transmembrane region" description="Helical" evidence="9">
    <location>
        <begin position="86"/>
        <end position="106"/>
    </location>
</feature>
<dbReference type="AlphaFoldDB" id="A0A2B4SKU3"/>
<feature type="transmembrane region" description="Helical" evidence="9">
    <location>
        <begin position="151"/>
        <end position="170"/>
    </location>
</feature>
<evidence type="ECO:0000256" key="2">
    <source>
        <dbReference type="ARBA" id="ARBA00008497"/>
    </source>
</evidence>
<gene>
    <name evidence="10" type="primary">FAM26E</name>
    <name evidence="10" type="ORF">AWC38_SpisGene5477</name>
</gene>
<evidence type="ECO:0000256" key="1">
    <source>
        <dbReference type="ARBA" id="ARBA00004141"/>
    </source>
</evidence>
<evidence type="ECO:0000256" key="6">
    <source>
        <dbReference type="ARBA" id="ARBA00023065"/>
    </source>
</evidence>
<evidence type="ECO:0000313" key="10">
    <source>
        <dbReference type="EMBL" id="PFX29729.1"/>
    </source>
</evidence>
<dbReference type="OrthoDB" id="5953668at2759"/>
<evidence type="ECO:0000256" key="4">
    <source>
        <dbReference type="ARBA" id="ARBA00022692"/>
    </source>
</evidence>
<reference evidence="11" key="1">
    <citation type="journal article" date="2017" name="bioRxiv">
        <title>Comparative analysis of the genomes of Stylophora pistillata and Acropora digitifera provides evidence for extensive differences between species of corals.</title>
        <authorList>
            <person name="Voolstra C.R."/>
            <person name="Li Y."/>
            <person name="Liew Y.J."/>
            <person name="Baumgarten S."/>
            <person name="Zoccola D."/>
            <person name="Flot J.-F."/>
            <person name="Tambutte S."/>
            <person name="Allemand D."/>
            <person name="Aranda M."/>
        </authorList>
    </citation>
    <scope>NUCLEOTIDE SEQUENCE [LARGE SCALE GENOMIC DNA]</scope>
</reference>
<keyword evidence="6" id="KW-0406">Ion transport</keyword>
<dbReference type="EMBL" id="LSMT01000061">
    <property type="protein sequence ID" value="PFX29729.1"/>
    <property type="molecule type" value="Genomic_DNA"/>
</dbReference>
<keyword evidence="7 9" id="KW-0472">Membrane</keyword>
<dbReference type="Proteomes" id="UP000225706">
    <property type="component" value="Unassembled WGS sequence"/>
</dbReference>
<evidence type="ECO:0000256" key="3">
    <source>
        <dbReference type="ARBA" id="ARBA00022448"/>
    </source>
</evidence>
<dbReference type="PANTHER" id="PTHR32261">
    <property type="entry name" value="CALCIUM HOMEOSTASIS MODULATOR PROTEIN"/>
    <property type="match status" value="1"/>
</dbReference>
<keyword evidence="4 9" id="KW-0812">Transmembrane</keyword>
<sequence>MGHLLELLERRYKYSKGPIQNSIILVIIYGFEEYIRTQLLSLVMLVGPALFLLGLGFMMSGGFWQSILKTSRMPDVKERCNKRMKSLTKLFQPFLAPMAYITIVLLKGDFFVCLSYGSLNEACHRNLQDSDNSNIPHDQRSLLKVHMQSQILGLGILIAATLFSLGLVCIRRCCFEDDVLPNNDDYNELEKEILGRLFRKRLDIAIEEDTKKRINDAFQIKTHRDLRDTFHKAKEALTAANQFENRNGRYNRLNIDDDDTELQLMDSTHL</sequence>
<feature type="transmembrane region" description="Helical" evidence="9">
    <location>
        <begin position="39"/>
        <end position="65"/>
    </location>
</feature>
<proteinExistence type="inferred from homology"/>
<dbReference type="GO" id="GO:0005261">
    <property type="term" value="F:monoatomic cation channel activity"/>
    <property type="evidence" value="ECO:0007669"/>
    <property type="project" value="TreeGrafter"/>
</dbReference>
<evidence type="ECO:0000256" key="8">
    <source>
        <dbReference type="ARBA" id="ARBA00023303"/>
    </source>
</evidence>
<keyword evidence="11" id="KW-1185">Reference proteome</keyword>
<comment type="caution">
    <text evidence="10">The sequence shown here is derived from an EMBL/GenBank/DDBJ whole genome shotgun (WGS) entry which is preliminary data.</text>
</comment>